<organism evidence="2 3">
    <name type="scientific">Sphaerulina musiva (strain SO2202)</name>
    <name type="common">Poplar stem canker fungus</name>
    <name type="synonym">Septoria musiva</name>
    <dbReference type="NCBI Taxonomy" id="692275"/>
    <lineage>
        <taxon>Eukaryota</taxon>
        <taxon>Fungi</taxon>
        <taxon>Dikarya</taxon>
        <taxon>Ascomycota</taxon>
        <taxon>Pezizomycotina</taxon>
        <taxon>Dothideomycetes</taxon>
        <taxon>Dothideomycetidae</taxon>
        <taxon>Mycosphaerellales</taxon>
        <taxon>Mycosphaerellaceae</taxon>
        <taxon>Sphaerulina</taxon>
    </lineage>
</organism>
<feature type="coiled-coil region" evidence="1">
    <location>
        <begin position="154"/>
        <end position="188"/>
    </location>
</feature>
<feature type="coiled-coil region" evidence="1">
    <location>
        <begin position="35"/>
        <end position="104"/>
    </location>
</feature>
<keyword evidence="1" id="KW-0175">Coiled coil</keyword>
<feature type="non-terminal residue" evidence="2">
    <location>
        <position position="393"/>
    </location>
</feature>
<keyword evidence="3" id="KW-1185">Reference proteome</keyword>
<name>M3CNB8_SPHMS</name>
<evidence type="ECO:0000256" key="1">
    <source>
        <dbReference type="SAM" id="Coils"/>
    </source>
</evidence>
<sequence length="393" mass="44371">MADTEGGMDFASLLRDFGNRAAAHIDDLRNRNSYLTDQVAKVKDARAQHDALQREHNQLLTRLKLAQDASKNLKKENTTHSATLRRLENETSSALKKADFASRELATTKNSLSKSEQTIKQLHSLTSTLEHTIGAKDKAMAQLLSDKTSKALRCKLLSEENSALKANLRQLTEGLEVAVAEKEKLSQSCATQQATVKKQIAEMSKWNFRSDGFPTKDVMFQELYKTIQGLQDHKYAAAGELRQTRDQHDLIRTELRTLEIECEDLMDHREILAHQLEGHKKMLSELEIKFADPIEKLQRVEGQVRDGELERRTLGNAAREISNVRVAAAMLSHFERNPQQEFETNSVTFGIGQAPDHGTSLHQLWANLDSPEHVKPWRSRAGLEIAPYGRCLT</sequence>
<dbReference type="Proteomes" id="UP000016931">
    <property type="component" value="Unassembled WGS sequence"/>
</dbReference>
<dbReference type="GeneID" id="27899526"/>
<dbReference type="RefSeq" id="XP_016763404.1">
    <property type="nucleotide sequence ID" value="XM_016902389.1"/>
</dbReference>
<proteinExistence type="predicted"/>
<gene>
    <name evidence="2" type="ORF">SEPMUDRAFT_131004</name>
</gene>
<reference evidence="2 3" key="1">
    <citation type="journal article" date="2012" name="PLoS Pathog.">
        <title>Diverse lifestyles and strategies of plant pathogenesis encoded in the genomes of eighteen Dothideomycetes fungi.</title>
        <authorList>
            <person name="Ohm R.A."/>
            <person name="Feau N."/>
            <person name="Henrissat B."/>
            <person name="Schoch C.L."/>
            <person name="Horwitz B.A."/>
            <person name="Barry K.W."/>
            <person name="Condon B.J."/>
            <person name="Copeland A.C."/>
            <person name="Dhillon B."/>
            <person name="Glaser F."/>
            <person name="Hesse C.N."/>
            <person name="Kosti I."/>
            <person name="LaButti K."/>
            <person name="Lindquist E.A."/>
            <person name="Lucas S."/>
            <person name="Salamov A.A."/>
            <person name="Bradshaw R.E."/>
            <person name="Ciuffetti L."/>
            <person name="Hamelin R.C."/>
            <person name="Kema G.H.J."/>
            <person name="Lawrence C."/>
            <person name="Scott J.A."/>
            <person name="Spatafora J.W."/>
            <person name="Turgeon B.G."/>
            <person name="de Wit P.J.G.M."/>
            <person name="Zhong S."/>
            <person name="Goodwin S.B."/>
            <person name="Grigoriev I.V."/>
        </authorList>
    </citation>
    <scope>NUCLEOTIDE SEQUENCE [LARGE SCALE GENOMIC DNA]</scope>
    <source>
        <strain evidence="2 3">SO2202</strain>
    </source>
</reference>
<accession>M3CNB8</accession>
<evidence type="ECO:0000313" key="3">
    <source>
        <dbReference type="Proteomes" id="UP000016931"/>
    </source>
</evidence>
<dbReference type="HOGENOM" id="CLU_703150_0_0_1"/>
<dbReference type="AlphaFoldDB" id="M3CNB8"/>
<evidence type="ECO:0000313" key="2">
    <source>
        <dbReference type="EMBL" id="EMF15283.1"/>
    </source>
</evidence>
<protein>
    <submittedName>
        <fullName evidence="2">Uncharacterized protein</fullName>
    </submittedName>
</protein>
<feature type="coiled-coil region" evidence="1">
    <location>
        <begin position="241"/>
        <end position="289"/>
    </location>
</feature>
<dbReference type="EMBL" id="KB456261">
    <property type="protein sequence ID" value="EMF15283.1"/>
    <property type="molecule type" value="Genomic_DNA"/>
</dbReference>